<dbReference type="GO" id="GO:0009307">
    <property type="term" value="P:DNA restriction-modification system"/>
    <property type="evidence" value="ECO:0007669"/>
    <property type="project" value="UniProtKB-KW"/>
</dbReference>
<dbReference type="Pfam" id="PF01420">
    <property type="entry name" value="Methylase_S"/>
    <property type="match status" value="1"/>
</dbReference>
<evidence type="ECO:0000256" key="2">
    <source>
        <dbReference type="ARBA" id="ARBA00022747"/>
    </source>
</evidence>
<dbReference type="InterPro" id="IPR000055">
    <property type="entry name" value="Restrct_endonuc_typeI_TRD"/>
</dbReference>
<keyword evidence="2" id="KW-0680">Restriction system</keyword>
<evidence type="ECO:0000259" key="4">
    <source>
        <dbReference type="Pfam" id="PF01420"/>
    </source>
</evidence>
<dbReference type="InterPro" id="IPR044946">
    <property type="entry name" value="Restrct_endonuc_typeI_TRD_sf"/>
</dbReference>
<dbReference type="CDD" id="cd17266">
    <property type="entry name" value="RMtype1_S_Sau1132ORF3780P-TRD2-CR2_like"/>
    <property type="match status" value="1"/>
</dbReference>
<dbReference type="RefSeq" id="WP_007022625.1">
    <property type="nucleotide sequence ID" value="NZ_CH724127.1"/>
</dbReference>
<organism evidence="5 6">
    <name type="scientific">Neptuniibacter caesariensis</name>
    <dbReference type="NCBI Taxonomy" id="207954"/>
    <lineage>
        <taxon>Bacteria</taxon>
        <taxon>Pseudomonadati</taxon>
        <taxon>Pseudomonadota</taxon>
        <taxon>Gammaproteobacteria</taxon>
        <taxon>Oceanospirillales</taxon>
        <taxon>Oceanospirillaceae</taxon>
        <taxon>Neptuniibacter</taxon>
    </lineage>
</organism>
<accession>A0A7U8C5D6</accession>
<evidence type="ECO:0000256" key="3">
    <source>
        <dbReference type="ARBA" id="ARBA00023125"/>
    </source>
</evidence>
<keyword evidence="3" id="KW-0238">DNA-binding</keyword>
<dbReference type="InterPro" id="IPR052021">
    <property type="entry name" value="Type-I_RS_S_subunit"/>
</dbReference>
<dbReference type="GO" id="GO:0003677">
    <property type="term" value="F:DNA binding"/>
    <property type="evidence" value="ECO:0007669"/>
    <property type="project" value="UniProtKB-KW"/>
</dbReference>
<dbReference type="PANTHER" id="PTHR30408:SF12">
    <property type="entry name" value="TYPE I RESTRICTION ENZYME MJAVIII SPECIFICITY SUBUNIT"/>
    <property type="match status" value="1"/>
</dbReference>
<dbReference type="EMBL" id="AAOW01000005">
    <property type="protein sequence ID" value="EAR61890.1"/>
    <property type="molecule type" value="Genomic_DNA"/>
</dbReference>
<sequence>MAMELKEPEIRFDGFSGEWKKATLASLCSNFRSGKFIRSEDINKDGAYPVYGGNGLRGYTSEYNHEGSYALIGRQGALCGNMNFSNGKAFFTEHAIAVQANEKNDTLFLYYKLGSMNLGQYSGQSAQPGLSVNKLSELETFTAGKVEQTAIGNYFHKLDTLINQHQQKHDKLSNLKKAMLEKMFPKAGETVPEVRFDGFTGNWTTTSLSKIAHVIDPHPSHRAPDAVANGVPFIGIGDVDENGHVDFKNVRIVPYHIYGEHRQRYQVEVGDFAYGRVASIGKIIDLSSNVDREYTYSPTMAIVKPVTLYSPYLKGYMNTSVFKGRVDNKTTGSTRKSLGVQDFRELSVCFPEQQEEQIKIGDYFLKLGLLINQHNQQITKLKNIKQACLDKMFV</sequence>
<comment type="similarity">
    <text evidence="1">Belongs to the type-I restriction system S methylase family.</text>
</comment>
<comment type="caution">
    <text evidence="5">The sequence shown here is derived from an EMBL/GenBank/DDBJ whole genome shotgun (WGS) entry which is preliminary data.</text>
</comment>
<gene>
    <name evidence="5" type="ORF">MED92_03043</name>
</gene>
<feature type="domain" description="Type I restriction modification DNA specificity" evidence="4">
    <location>
        <begin position="18"/>
        <end position="172"/>
    </location>
</feature>
<dbReference type="AlphaFoldDB" id="A0A7U8C5D6"/>
<dbReference type="Gene3D" id="1.10.287.1120">
    <property type="entry name" value="Bipartite methylase S protein"/>
    <property type="match status" value="1"/>
</dbReference>
<evidence type="ECO:0000313" key="6">
    <source>
        <dbReference type="Proteomes" id="UP000002171"/>
    </source>
</evidence>
<name>A0A7U8C5D6_NEPCE</name>
<dbReference type="Proteomes" id="UP000002171">
    <property type="component" value="Unassembled WGS sequence"/>
</dbReference>
<dbReference type="SUPFAM" id="SSF116734">
    <property type="entry name" value="DNA methylase specificity domain"/>
    <property type="match status" value="2"/>
</dbReference>
<dbReference type="PANTHER" id="PTHR30408">
    <property type="entry name" value="TYPE-1 RESTRICTION ENZYME ECOKI SPECIFICITY PROTEIN"/>
    <property type="match status" value="1"/>
</dbReference>
<proteinExistence type="inferred from homology"/>
<evidence type="ECO:0000256" key="1">
    <source>
        <dbReference type="ARBA" id="ARBA00010923"/>
    </source>
</evidence>
<keyword evidence="6" id="KW-1185">Reference proteome</keyword>
<dbReference type="Gene3D" id="3.90.220.20">
    <property type="entry name" value="DNA methylase specificity domains"/>
    <property type="match status" value="2"/>
</dbReference>
<evidence type="ECO:0000313" key="5">
    <source>
        <dbReference type="EMBL" id="EAR61890.1"/>
    </source>
</evidence>
<protein>
    <submittedName>
        <fullName evidence="5">Putative type I restriction enzyme, S subunit</fullName>
    </submittedName>
</protein>
<reference evidence="5 6" key="1">
    <citation type="submission" date="2006-02" db="EMBL/GenBank/DDBJ databases">
        <authorList>
            <person name="Pinhassi J."/>
            <person name="Pedros-Alio C."/>
            <person name="Ferriera S."/>
            <person name="Johnson J."/>
            <person name="Kravitz S."/>
            <person name="Halpern A."/>
            <person name="Remington K."/>
            <person name="Beeson K."/>
            <person name="Tran B."/>
            <person name="Rogers Y.-H."/>
            <person name="Friedman R."/>
            <person name="Venter J.C."/>
        </authorList>
    </citation>
    <scope>NUCLEOTIDE SEQUENCE [LARGE SCALE GENOMIC DNA]</scope>
    <source>
        <strain evidence="5 6">MED92</strain>
    </source>
</reference>